<dbReference type="Pfam" id="PF07505">
    <property type="entry name" value="DUF5131"/>
    <property type="match status" value="1"/>
</dbReference>
<comment type="caution">
    <text evidence="1">The sequence shown here is derived from an EMBL/GenBank/DDBJ whole genome shotgun (WGS) entry which is preliminary data.</text>
</comment>
<dbReference type="EMBL" id="NRRL01000006">
    <property type="protein sequence ID" value="MBK1667316.1"/>
    <property type="molecule type" value="Genomic_DNA"/>
</dbReference>
<gene>
    <name evidence="1" type="ORF">CKO28_04645</name>
</gene>
<evidence type="ECO:0000313" key="1">
    <source>
        <dbReference type="EMBL" id="MBK1667316.1"/>
    </source>
</evidence>
<dbReference type="InterPro" id="IPR011101">
    <property type="entry name" value="DUF5131"/>
</dbReference>
<accession>A0ABS1DBK1</accession>
<protein>
    <recommendedName>
        <fullName evidence="3">ABC transporter ATP-binding protein</fullName>
    </recommendedName>
</protein>
<organism evidence="1 2">
    <name type="scientific">Rhodovibrio sodomensis</name>
    <dbReference type="NCBI Taxonomy" id="1088"/>
    <lineage>
        <taxon>Bacteria</taxon>
        <taxon>Pseudomonadati</taxon>
        <taxon>Pseudomonadota</taxon>
        <taxon>Alphaproteobacteria</taxon>
        <taxon>Rhodospirillales</taxon>
        <taxon>Rhodovibrionaceae</taxon>
        <taxon>Rhodovibrio</taxon>
    </lineage>
</organism>
<dbReference type="Proteomes" id="UP001296873">
    <property type="component" value="Unassembled WGS sequence"/>
</dbReference>
<keyword evidence="2" id="KW-1185">Reference proteome</keyword>
<evidence type="ECO:0008006" key="3">
    <source>
        <dbReference type="Google" id="ProtNLM"/>
    </source>
</evidence>
<reference evidence="1 2" key="1">
    <citation type="journal article" date="2020" name="Microorganisms">
        <title>Osmotic Adaptation and Compatible Solute Biosynthesis of Phototrophic Bacteria as Revealed from Genome Analyses.</title>
        <authorList>
            <person name="Imhoff J.F."/>
            <person name="Rahn T."/>
            <person name="Kunzel S."/>
            <person name="Keller A."/>
            <person name="Neulinger S.C."/>
        </authorList>
    </citation>
    <scope>NUCLEOTIDE SEQUENCE [LARGE SCALE GENOMIC DNA]</scope>
    <source>
        <strain evidence="1 2">DSM 9895</strain>
    </source>
</reference>
<name>A0ABS1DBK1_9PROT</name>
<evidence type="ECO:0000313" key="2">
    <source>
        <dbReference type="Proteomes" id="UP001296873"/>
    </source>
</evidence>
<sequence>MAKTRISWAERSWNPTVGCALVSAGCTNCYAMYRAQAILEQNTRASGLYEGLVRRVNGKPVWTGEVKVVESRLDAPFSWRDPTIAFVDSMSDLFYEKLPEARVFQILDVMRRASRHIFLVLTKRPLVMRDRLTAYRRARGISEPFENIAFGVSAEDQRSLDARLPILADIPAPVRFISAEPMIGPLSLDGLPSVEWLIVGGESLDREQRDRGELARVFDPDWARVLLRQCRARGIAFHFKQLGARPIGPGVRAPKGDAPAEFPDDLRVREMPEFAHAQSDLFSTPAA</sequence>
<proteinExistence type="predicted"/>
<dbReference type="PROSITE" id="PS51257">
    <property type="entry name" value="PROKAR_LIPOPROTEIN"/>
    <property type="match status" value="1"/>
</dbReference>
<dbReference type="RefSeq" id="WP_200339386.1">
    <property type="nucleotide sequence ID" value="NZ_NRRL01000006.1"/>
</dbReference>